<evidence type="ECO:0000313" key="9">
    <source>
        <dbReference type="Proteomes" id="UP001177003"/>
    </source>
</evidence>
<dbReference type="GO" id="GO:0004553">
    <property type="term" value="F:hydrolase activity, hydrolyzing O-glycosyl compounds"/>
    <property type="evidence" value="ECO:0007669"/>
    <property type="project" value="InterPro"/>
</dbReference>
<keyword evidence="3" id="KW-0677">Repeat</keyword>
<evidence type="ECO:0000256" key="6">
    <source>
        <dbReference type="SAM" id="Phobius"/>
    </source>
</evidence>
<dbReference type="GO" id="GO:0045488">
    <property type="term" value="P:pectin metabolic process"/>
    <property type="evidence" value="ECO:0007669"/>
    <property type="project" value="InterPro"/>
</dbReference>
<dbReference type="InterPro" id="IPR044689">
    <property type="entry name" value="CGR2/3"/>
</dbReference>
<sequence>MSRRPASLSRCLGDGTGIPFRGSLNPKSRPSPFLSIGLVLVVITPLKAFASTGAFLIIGYVYSGSGGRNIDKVALSRLEGGVSCSAEINQALPYLKKAYADSMHKVLHMGPDSWYPGQRKVKVAEMSKFGRPKWSNLAMIYTRILEIPNQQLDRYFNSFRELAASHPLSELRTAEELEAAARAKGEFKNQESEDFETAIRRHYYHFRPLNVTELENWHNYLDFIEGCDDLNKLEKIWMLPKMTLLVLPMSLLKSNQRFIFLLLDLENTMETLKEQLPPVSSGDTPNDLNFCLNGLIWLDRTPHPALNEVKYCYQPIKISFTNGVIKITNTNFFQTTEDREFNWVIEGDGCKLDSGTLSLPTLEFNWVIEGDFGS</sequence>
<dbReference type="SUPFAM" id="SSF48452">
    <property type="entry name" value="TPR-like"/>
    <property type="match status" value="1"/>
</dbReference>
<organism evidence="8 9">
    <name type="scientific">Lactuca saligna</name>
    <name type="common">Willowleaf lettuce</name>
    <dbReference type="NCBI Taxonomy" id="75948"/>
    <lineage>
        <taxon>Eukaryota</taxon>
        <taxon>Viridiplantae</taxon>
        <taxon>Streptophyta</taxon>
        <taxon>Embryophyta</taxon>
        <taxon>Tracheophyta</taxon>
        <taxon>Spermatophyta</taxon>
        <taxon>Magnoliopsida</taxon>
        <taxon>eudicotyledons</taxon>
        <taxon>Gunneridae</taxon>
        <taxon>Pentapetalae</taxon>
        <taxon>asterids</taxon>
        <taxon>campanulids</taxon>
        <taxon>Asterales</taxon>
        <taxon>Asteraceae</taxon>
        <taxon>Cichorioideae</taxon>
        <taxon>Cichorieae</taxon>
        <taxon>Lactucinae</taxon>
        <taxon>Lactuca</taxon>
    </lineage>
</organism>
<dbReference type="Pfam" id="PF23241">
    <property type="entry name" value="HAT_PRP39_C"/>
    <property type="match status" value="1"/>
</dbReference>
<dbReference type="PANTHER" id="PTHR34208">
    <property type="entry name" value="S-ADENOSYL-L-METHIONINE-DEPENDENT METHYLTRANSFERASE-RELATED"/>
    <property type="match status" value="1"/>
</dbReference>
<dbReference type="InterPro" id="IPR036156">
    <property type="entry name" value="Beta-gal/glucu_dom_sf"/>
</dbReference>
<dbReference type="Pfam" id="PF02836">
    <property type="entry name" value="Glyco_hydro_2_C"/>
    <property type="match status" value="1"/>
</dbReference>
<evidence type="ECO:0000256" key="3">
    <source>
        <dbReference type="ARBA" id="ARBA00022737"/>
    </source>
</evidence>
<keyword evidence="6" id="KW-0472">Membrane</keyword>
<evidence type="ECO:0000256" key="1">
    <source>
        <dbReference type="ARBA" id="ARBA00004123"/>
    </source>
</evidence>
<reference evidence="8" key="1">
    <citation type="submission" date="2023-04" db="EMBL/GenBank/DDBJ databases">
        <authorList>
            <person name="Vijverberg K."/>
            <person name="Xiong W."/>
            <person name="Schranz E."/>
        </authorList>
    </citation>
    <scope>NUCLEOTIDE SEQUENCE</scope>
</reference>
<keyword evidence="4" id="KW-0508">mRNA splicing</keyword>
<evidence type="ECO:0000256" key="5">
    <source>
        <dbReference type="ARBA" id="ARBA00023242"/>
    </source>
</evidence>
<keyword evidence="6" id="KW-1133">Transmembrane helix</keyword>
<dbReference type="AlphaFoldDB" id="A0AA35VFF0"/>
<feature type="transmembrane region" description="Helical" evidence="6">
    <location>
        <begin position="33"/>
        <end position="62"/>
    </location>
</feature>
<dbReference type="Gene3D" id="2.60.40.10">
    <property type="entry name" value="Immunoglobulins"/>
    <property type="match status" value="1"/>
</dbReference>
<feature type="domain" description="Glycoside hydrolase family 2 catalytic" evidence="7">
    <location>
        <begin position="283"/>
        <end position="318"/>
    </location>
</feature>
<keyword evidence="5" id="KW-0539">Nucleus</keyword>
<dbReference type="InterPro" id="IPR011990">
    <property type="entry name" value="TPR-like_helical_dom_sf"/>
</dbReference>
<keyword evidence="6" id="KW-0812">Transmembrane</keyword>
<dbReference type="PANTHER" id="PTHR34208:SF5">
    <property type="entry name" value="OS01G0144000 PROTEIN"/>
    <property type="match status" value="1"/>
</dbReference>
<proteinExistence type="predicted"/>
<dbReference type="InterPro" id="IPR006103">
    <property type="entry name" value="Glyco_hydro_2_cat"/>
</dbReference>
<gene>
    <name evidence="8" type="ORF">LSALG_LOCUS2651</name>
</gene>
<dbReference type="SUPFAM" id="SSF49303">
    <property type="entry name" value="beta-Galactosidase/glucuronidase domain"/>
    <property type="match status" value="1"/>
</dbReference>
<dbReference type="GO" id="GO:0008168">
    <property type="term" value="F:methyltransferase activity"/>
    <property type="evidence" value="ECO:0007669"/>
    <property type="project" value="InterPro"/>
</dbReference>
<protein>
    <recommendedName>
        <fullName evidence="7">Glycoside hydrolase family 2 catalytic domain-containing protein</fullName>
    </recommendedName>
</protein>
<dbReference type="Proteomes" id="UP001177003">
    <property type="component" value="Chromosome 0"/>
</dbReference>
<keyword evidence="2" id="KW-0507">mRNA processing</keyword>
<accession>A0AA35VFF0</accession>
<evidence type="ECO:0000313" key="8">
    <source>
        <dbReference type="EMBL" id="CAI9261877.1"/>
    </source>
</evidence>
<name>A0AA35VFF0_LACSI</name>
<dbReference type="InterPro" id="IPR013783">
    <property type="entry name" value="Ig-like_fold"/>
</dbReference>
<evidence type="ECO:0000256" key="4">
    <source>
        <dbReference type="ARBA" id="ARBA00023187"/>
    </source>
</evidence>
<keyword evidence="9" id="KW-1185">Reference proteome</keyword>
<dbReference type="EMBL" id="OX465086">
    <property type="protein sequence ID" value="CAI9261877.1"/>
    <property type="molecule type" value="Genomic_DNA"/>
</dbReference>
<evidence type="ECO:0000256" key="2">
    <source>
        <dbReference type="ARBA" id="ARBA00022664"/>
    </source>
</evidence>
<dbReference type="InterPro" id="IPR059164">
    <property type="entry name" value="HAT_PRP39_C"/>
</dbReference>
<evidence type="ECO:0000259" key="7">
    <source>
        <dbReference type="Pfam" id="PF02836"/>
    </source>
</evidence>
<comment type="subcellular location">
    <subcellularLocation>
        <location evidence="1">Nucleus</location>
    </subcellularLocation>
</comment>
<dbReference type="Gene3D" id="3.20.20.80">
    <property type="entry name" value="Glycosidases"/>
    <property type="match status" value="1"/>
</dbReference>